<dbReference type="Proteomes" id="UP001589607">
    <property type="component" value="Unassembled WGS sequence"/>
</dbReference>
<dbReference type="PANTHER" id="PTHR12599:SF0">
    <property type="entry name" value="PTERIN-4-ALPHA-CARBINOLAMINE DEHYDRATASE"/>
    <property type="match status" value="1"/>
</dbReference>
<evidence type="ECO:0000313" key="6">
    <source>
        <dbReference type="Proteomes" id="UP001589607"/>
    </source>
</evidence>
<sequence>MWKEENNSLSKSFEFKNFIEAFSFMTKVAMIAEKMNHHPEWKNVYNKVDIILTTHDEGNTITEKDRLLAEAISSLYSIA</sequence>
<comment type="catalytic activity">
    <reaction evidence="1">
        <text>(4aS,6R)-4a-hydroxy-L-erythro-5,6,7,8-tetrahydrobiopterin = (6R)-L-erythro-6,7-dihydrobiopterin + H2O</text>
        <dbReference type="Rhea" id="RHEA:11920"/>
        <dbReference type="ChEBI" id="CHEBI:15377"/>
        <dbReference type="ChEBI" id="CHEBI:15642"/>
        <dbReference type="ChEBI" id="CHEBI:43120"/>
        <dbReference type="EC" id="4.2.1.96"/>
    </reaction>
</comment>
<dbReference type="EMBL" id="JBHMEY010000038">
    <property type="protein sequence ID" value="MFB9097154.1"/>
    <property type="molecule type" value="Genomic_DNA"/>
</dbReference>
<keyword evidence="4 5" id="KW-0456">Lyase</keyword>
<reference evidence="5 6" key="1">
    <citation type="submission" date="2024-09" db="EMBL/GenBank/DDBJ databases">
        <authorList>
            <person name="Sun Q."/>
            <person name="Mori K."/>
        </authorList>
    </citation>
    <scope>NUCLEOTIDE SEQUENCE [LARGE SCALE GENOMIC DNA]</scope>
    <source>
        <strain evidence="5 6">CECT 7955</strain>
    </source>
</reference>
<dbReference type="GO" id="GO:0008124">
    <property type="term" value="F:4-alpha-hydroxytetrahydrobiopterin dehydratase activity"/>
    <property type="evidence" value="ECO:0007669"/>
    <property type="project" value="UniProtKB-EC"/>
</dbReference>
<name>A0ABV5GPD8_9FLAO</name>
<dbReference type="EC" id="4.2.1.96" evidence="3"/>
<dbReference type="InterPro" id="IPR001533">
    <property type="entry name" value="Pterin_deHydtase"/>
</dbReference>
<proteinExistence type="inferred from homology"/>
<dbReference type="Gene3D" id="3.30.1360.20">
    <property type="entry name" value="Transcriptional coactivator/pterin dehydratase"/>
    <property type="match status" value="1"/>
</dbReference>
<dbReference type="NCBIfam" id="NF002018">
    <property type="entry name" value="PRK00823.1-3"/>
    <property type="match status" value="1"/>
</dbReference>
<dbReference type="Pfam" id="PF01329">
    <property type="entry name" value="Pterin_4a"/>
    <property type="match status" value="1"/>
</dbReference>
<comment type="caution">
    <text evidence="5">The sequence shown here is derived from an EMBL/GenBank/DDBJ whole genome shotgun (WGS) entry which is preliminary data.</text>
</comment>
<dbReference type="PANTHER" id="PTHR12599">
    <property type="entry name" value="PTERIN-4-ALPHA-CARBINOLAMINE DEHYDRATASE"/>
    <property type="match status" value="1"/>
</dbReference>
<evidence type="ECO:0000256" key="2">
    <source>
        <dbReference type="ARBA" id="ARBA00006472"/>
    </source>
</evidence>
<evidence type="ECO:0000313" key="5">
    <source>
        <dbReference type="EMBL" id="MFB9097154.1"/>
    </source>
</evidence>
<organism evidence="5 6">
    <name type="scientific">Flavobacterium jumunjinense</name>
    <dbReference type="NCBI Taxonomy" id="998845"/>
    <lineage>
        <taxon>Bacteria</taxon>
        <taxon>Pseudomonadati</taxon>
        <taxon>Bacteroidota</taxon>
        <taxon>Flavobacteriia</taxon>
        <taxon>Flavobacteriales</taxon>
        <taxon>Flavobacteriaceae</taxon>
        <taxon>Flavobacterium</taxon>
    </lineage>
</organism>
<keyword evidence="6" id="KW-1185">Reference proteome</keyword>
<accession>A0ABV5GPD8</accession>
<gene>
    <name evidence="5" type="ORF">ACFFVF_11545</name>
</gene>
<evidence type="ECO:0000256" key="3">
    <source>
        <dbReference type="ARBA" id="ARBA00013252"/>
    </source>
</evidence>
<dbReference type="RefSeq" id="WP_236454264.1">
    <property type="nucleotide sequence ID" value="NZ_CBCSGE010000033.1"/>
</dbReference>
<protein>
    <recommendedName>
        <fullName evidence="3">4a-hydroxytetrahydrobiopterin dehydratase</fullName>
        <ecNumber evidence="3">4.2.1.96</ecNumber>
    </recommendedName>
</protein>
<evidence type="ECO:0000256" key="1">
    <source>
        <dbReference type="ARBA" id="ARBA00001554"/>
    </source>
</evidence>
<evidence type="ECO:0000256" key="4">
    <source>
        <dbReference type="ARBA" id="ARBA00023239"/>
    </source>
</evidence>
<dbReference type="InterPro" id="IPR036428">
    <property type="entry name" value="PCD_sf"/>
</dbReference>
<comment type="similarity">
    <text evidence="2">Belongs to the pterin-4-alpha-carbinolamine dehydratase family.</text>
</comment>
<dbReference type="SUPFAM" id="SSF55248">
    <property type="entry name" value="PCD-like"/>
    <property type="match status" value="1"/>
</dbReference>